<keyword evidence="2" id="KW-1133">Transmembrane helix</keyword>
<dbReference type="InterPro" id="IPR046672">
    <property type="entry name" value="DUF6542"/>
</dbReference>
<comment type="caution">
    <text evidence="4">The sequence shown here is derived from an EMBL/GenBank/DDBJ whole genome shotgun (WGS) entry which is preliminary data.</text>
</comment>
<evidence type="ECO:0000313" key="5">
    <source>
        <dbReference type="Proteomes" id="UP000664781"/>
    </source>
</evidence>
<protein>
    <recommendedName>
        <fullName evidence="3">DUF6542 domain-containing protein</fullName>
    </recommendedName>
</protein>
<dbReference type="AlphaFoldDB" id="A0A939FRT0"/>
<dbReference type="Proteomes" id="UP000664781">
    <property type="component" value="Unassembled WGS sequence"/>
</dbReference>
<dbReference type="InterPro" id="IPR036259">
    <property type="entry name" value="MFS_trans_sf"/>
</dbReference>
<gene>
    <name evidence="4" type="ORF">J1792_19255</name>
</gene>
<proteinExistence type="predicted"/>
<evidence type="ECO:0000259" key="3">
    <source>
        <dbReference type="Pfam" id="PF20177"/>
    </source>
</evidence>
<feature type="transmembrane region" description="Helical" evidence="2">
    <location>
        <begin position="81"/>
        <end position="103"/>
    </location>
</feature>
<evidence type="ECO:0000313" key="4">
    <source>
        <dbReference type="EMBL" id="MBO0654835.1"/>
    </source>
</evidence>
<keyword evidence="2" id="KW-0472">Membrane</keyword>
<keyword evidence="5" id="KW-1185">Reference proteome</keyword>
<reference evidence="4" key="1">
    <citation type="submission" date="2021-03" db="EMBL/GenBank/DDBJ databases">
        <title>Streptomyces strains.</title>
        <authorList>
            <person name="Lund M.B."/>
            <person name="Toerring T."/>
        </authorList>
    </citation>
    <scope>NUCLEOTIDE SEQUENCE</scope>
    <source>
        <strain evidence="4">JCM 4242</strain>
    </source>
</reference>
<feature type="region of interest" description="Disordered" evidence="1">
    <location>
        <begin position="106"/>
        <end position="134"/>
    </location>
</feature>
<name>A0A939FRT0_9ACTN</name>
<feature type="transmembrane region" description="Helical" evidence="2">
    <location>
        <begin position="18"/>
        <end position="36"/>
    </location>
</feature>
<dbReference type="SUPFAM" id="SSF103473">
    <property type="entry name" value="MFS general substrate transporter"/>
    <property type="match status" value="1"/>
</dbReference>
<evidence type="ECO:0000256" key="1">
    <source>
        <dbReference type="SAM" id="MobiDB-lite"/>
    </source>
</evidence>
<evidence type="ECO:0000256" key="2">
    <source>
        <dbReference type="SAM" id="Phobius"/>
    </source>
</evidence>
<dbReference type="RefSeq" id="WP_207247899.1">
    <property type="nucleotide sequence ID" value="NZ_JAFMOF010000003.1"/>
</dbReference>
<feature type="compositionally biased region" description="Basic residues" evidence="1">
    <location>
        <begin position="106"/>
        <end position="117"/>
    </location>
</feature>
<dbReference type="EMBL" id="JAFMOF010000003">
    <property type="protein sequence ID" value="MBO0654835.1"/>
    <property type="molecule type" value="Genomic_DNA"/>
</dbReference>
<keyword evidence="2" id="KW-0812">Transmembrane</keyword>
<sequence>MLAVGALDAALLGGSPRVYGVFFVIAAAACALWVRPADLMTAPVSAPIAYAVGAVAVSDGTGGLGGRLMSLVTMLSLSAGWLYAGTLLAALIALVRRVVLIRLRKRARKEQRKRPSRPPRSPRCSPAERARPRR</sequence>
<accession>A0A939FRT0</accession>
<organism evidence="4 5">
    <name type="scientific">Streptomyces triculaminicus</name>
    <dbReference type="NCBI Taxonomy" id="2816232"/>
    <lineage>
        <taxon>Bacteria</taxon>
        <taxon>Bacillati</taxon>
        <taxon>Actinomycetota</taxon>
        <taxon>Actinomycetes</taxon>
        <taxon>Kitasatosporales</taxon>
        <taxon>Streptomycetaceae</taxon>
        <taxon>Streptomyces</taxon>
    </lineage>
</organism>
<dbReference type="Pfam" id="PF20177">
    <property type="entry name" value="DUF6542"/>
    <property type="match status" value="1"/>
</dbReference>
<feature type="domain" description="DUF6542" evidence="3">
    <location>
        <begin position="3"/>
        <end position="100"/>
    </location>
</feature>
<feature type="transmembrane region" description="Helical" evidence="2">
    <location>
        <begin position="48"/>
        <end position="69"/>
    </location>
</feature>